<dbReference type="SMART" id="SM00926">
    <property type="entry name" value="Molybdop_Fe4S4"/>
    <property type="match status" value="1"/>
</dbReference>
<dbReference type="GO" id="GO:0051539">
    <property type="term" value="F:4 iron, 4 sulfur cluster binding"/>
    <property type="evidence" value="ECO:0007669"/>
    <property type="project" value="UniProtKB-KW"/>
</dbReference>
<dbReference type="PROSITE" id="PS51669">
    <property type="entry name" value="4FE4S_MOW_BIS_MGD"/>
    <property type="match status" value="1"/>
</dbReference>
<dbReference type="KEGG" id="amd:AMED_9142"/>
<dbReference type="EMBL" id="CP002000">
    <property type="protein sequence ID" value="ADJ50831.1"/>
    <property type="molecule type" value="Genomic_DNA"/>
</dbReference>
<accession>A0A0H3DJH6</accession>
<dbReference type="InterPro" id="IPR009010">
    <property type="entry name" value="Asp_de-COase-like_dom_sf"/>
</dbReference>
<keyword evidence="5" id="KW-0411">Iron-sulfur</keyword>
<keyword evidence="2" id="KW-0479">Metal-binding</keyword>
<dbReference type="AlphaFoldDB" id="A0A0H3DJH6"/>
<dbReference type="Pfam" id="PF00384">
    <property type="entry name" value="Molybdopterin"/>
    <property type="match status" value="1"/>
</dbReference>
<dbReference type="PANTHER" id="PTHR43105">
    <property type="entry name" value="RESPIRATORY NITRATE REDUCTASE"/>
    <property type="match status" value="1"/>
</dbReference>
<evidence type="ECO:0000259" key="6">
    <source>
        <dbReference type="PROSITE" id="PS51669"/>
    </source>
</evidence>
<dbReference type="GO" id="GO:0046872">
    <property type="term" value="F:metal ion binding"/>
    <property type="evidence" value="ECO:0007669"/>
    <property type="project" value="UniProtKB-KW"/>
</dbReference>
<evidence type="ECO:0000256" key="5">
    <source>
        <dbReference type="ARBA" id="ARBA00023014"/>
    </source>
</evidence>
<dbReference type="InterPro" id="IPR006656">
    <property type="entry name" value="Mopterin_OxRdtase"/>
</dbReference>
<organism evidence="7 8">
    <name type="scientific">Amycolatopsis mediterranei (strain U-32)</name>
    <dbReference type="NCBI Taxonomy" id="749927"/>
    <lineage>
        <taxon>Bacteria</taxon>
        <taxon>Bacillati</taxon>
        <taxon>Actinomycetota</taxon>
        <taxon>Actinomycetes</taxon>
        <taxon>Pseudonocardiales</taxon>
        <taxon>Pseudonocardiaceae</taxon>
        <taxon>Amycolatopsis</taxon>
    </lineage>
</organism>
<dbReference type="eggNOG" id="COG0243">
    <property type="taxonomic scope" value="Bacteria"/>
</dbReference>
<dbReference type="Gene3D" id="2.20.25.90">
    <property type="entry name" value="ADC-like domains"/>
    <property type="match status" value="1"/>
</dbReference>
<dbReference type="InterPro" id="IPR050123">
    <property type="entry name" value="Prok_molybdopt-oxidoreductase"/>
</dbReference>
<keyword evidence="1" id="KW-0004">4Fe-4S</keyword>
<dbReference type="GO" id="GO:0043546">
    <property type="term" value="F:molybdopterin cofactor binding"/>
    <property type="evidence" value="ECO:0007669"/>
    <property type="project" value="InterPro"/>
</dbReference>
<dbReference type="Gene3D" id="2.40.40.20">
    <property type="match status" value="1"/>
</dbReference>
<dbReference type="OrthoDB" id="7376058at2"/>
<sequence>MVMTTAHLTCPLCEATCGLEVTLDANQQVTRVQGDDEDVFSRGYICPKGASLGALHHDPDRLTAPLLKRDGEFVEVSWQEAYDEIARRLPPIIEQHGRDAVAVYAGNPGVHNIALTLYGRVLYKALGTKNFYSATSVDQLPKHYSAGTMFGDPLAIPVPDLDRTRHLLILGANPLVSNGSLMTAPDIRTRLRAIRERGGKIVVVDPRRTRTAQFADEHHAIRPGTDALLLFALVNVLFAENLVAPGRLAEHLNGLDDVRELAQPFTPEAVAPRTGIDAAEIRRLARELAEAGNAVVYGRIGTTTQAFGTLASWLVDVLNVLTGHLDAPGGAMFPLAACQPTGNRRPFAVGRWHSRVRGLPEVVGELPVATLADEIETPGEGQVRALITVSGNPCLSTPNAGRLAAALENLDFMISVDVYLNETSRQADVILPGPSPLERPHFDLAFYQLSIRNVANWTPATLPSALPQEWETMLRLTGIVAGQGPEADVAALDDFVAAETARRNGLDVAVAGERTGPARLVDLLLRAGPYDVTLADLEAAPHGMDFGPLQPRIPEILCTASGRIELAPEPVVADVPRLRDELAKTAEAGLVLIGRRHLSSNNSWMHNLAPLVRGGNRCTIQVHPADATRLGLTDGGLASVTSRAGKLQVPVEVTDEIRPGVVSIPHGWGHDVDGSRTRVARANPGVNSNLVADETLLDVPSGTSVLNGIPVEVTPV</sequence>
<name>A0A0H3DJH6_AMYMU</name>
<evidence type="ECO:0000256" key="1">
    <source>
        <dbReference type="ARBA" id="ARBA00022485"/>
    </source>
</evidence>
<proteinExistence type="predicted"/>
<evidence type="ECO:0000256" key="4">
    <source>
        <dbReference type="ARBA" id="ARBA00023004"/>
    </source>
</evidence>
<evidence type="ECO:0000256" key="3">
    <source>
        <dbReference type="ARBA" id="ARBA00023002"/>
    </source>
</evidence>
<evidence type="ECO:0000256" key="2">
    <source>
        <dbReference type="ARBA" id="ARBA00022723"/>
    </source>
</evidence>
<gene>
    <name evidence="7" type="ordered locus">AMED_9142</name>
</gene>
<reference evidence="7 8" key="1">
    <citation type="journal article" date="2010" name="Cell Res.">
        <title>Complete genome sequence of the rifamycin SV-producing Amycolatopsis mediterranei U32 revealed its genetic characteristics in phylogeny and metabolism.</title>
        <authorList>
            <person name="Zhao W."/>
            <person name="Zhong Y."/>
            <person name="Yuan H."/>
            <person name="Wang J."/>
            <person name="Zheng H."/>
            <person name="Wang Y."/>
            <person name="Cen X."/>
            <person name="Xu F."/>
            <person name="Bai J."/>
            <person name="Han X."/>
            <person name="Lu G."/>
            <person name="Zhu Y."/>
            <person name="Shao Z."/>
            <person name="Yan H."/>
            <person name="Li C."/>
            <person name="Peng N."/>
            <person name="Zhang Z."/>
            <person name="Zhang Y."/>
            <person name="Lin W."/>
            <person name="Fan Y."/>
            <person name="Qin Z."/>
            <person name="Hu Y."/>
            <person name="Zhu B."/>
            <person name="Wang S."/>
            <person name="Ding X."/>
            <person name="Zhao G.P."/>
        </authorList>
    </citation>
    <scope>NUCLEOTIDE SEQUENCE [LARGE SCALE GENOMIC DNA]</scope>
    <source>
        <strain evidence="8">U-32</strain>
    </source>
</reference>
<protein>
    <submittedName>
        <fullName evidence="7">Molybdopterin-binding oxidoreductase</fullName>
    </submittedName>
</protein>
<dbReference type="Gene3D" id="3.40.228.10">
    <property type="entry name" value="Dimethylsulfoxide Reductase, domain 2"/>
    <property type="match status" value="1"/>
</dbReference>
<dbReference type="PATRIC" id="fig|749927.5.peg.9488"/>
<dbReference type="PANTHER" id="PTHR43105:SF9">
    <property type="entry name" value="NADPH-FE(3+) OXIDOREDUCTASE SUBUNIT ALPHA"/>
    <property type="match status" value="1"/>
</dbReference>
<dbReference type="GO" id="GO:0016491">
    <property type="term" value="F:oxidoreductase activity"/>
    <property type="evidence" value="ECO:0007669"/>
    <property type="project" value="UniProtKB-KW"/>
</dbReference>
<feature type="domain" description="4Fe-4S Mo/W bis-MGD-type" evidence="6">
    <location>
        <begin position="3"/>
        <end position="60"/>
    </location>
</feature>
<dbReference type="Pfam" id="PF01568">
    <property type="entry name" value="Molydop_binding"/>
    <property type="match status" value="1"/>
</dbReference>
<dbReference type="InterPro" id="IPR006657">
    <property type="entry name" value="MoPterin_dinucl-bd_dom"/>
</dbReference>
<dbReference type="GO" id="GO:0016020">
    <property type="term" value="C:membrane"/>
    <property type="evidence" value="ECO:0007669"/>
    <property type="project" value="TreeGrafter"/>
</dbReference>
<evidence type="ECO:0000313" key="7">
    <source>
        <dbReference type="EMBL" id="ADJ50831.1"/>
    </source>
</evidence>
<keyword evidence="4" id="KW-0408">Iron</keyword>
<evidence type="ECO:0000313" key="8">
    <source>
        <dbReference type="Proteomes" id="UP000000328"/>
    </source>
</evidence>
<dbReference type="Gene3D" id="3.40.50.740">
    <property type="match status" value="1"/>
</dbReference>
<dbReference type="SUPFAM" id="SSF53706">
    <property type="entry name" value="Formate dehydrogenase/DMSO reductase, domains 1-3"/>
    <property type="match status" value="1"/>
</dbReference>
<dbReference type="Pfam" id="PF04879">
    <property type="entry name" value="Molybdop_Fe4S4"/>
    <property type="match status" value="1"/>
</dbReference>
<dbReference type="InterPro" id="IPR006963">
    <property type="entry name" value="Mopterin_OxRdtase_4Fe-4S_dom"/>
</dbReference>
<dbReference type="Proteomes" id="UP000000328">
    <property type="component" value="Chromosome"/>
</dbReference>
<dbReference type="SUPFAM" id="SSF50692">
    <property type="entry name" value="ADC-like"/>
    <property type="match status" value="1"/>
</dbReference>
<keyword evidence="3" id="KW-0560">Oxidoreductase</keyword>
<dbReference type="HOGENOM" id="CLU_000422_13_3_11"/>